<dbReference type="InterPro" id="IPR036412">
    <property type="entry name" value="HAD-like_sf"/>
</dbReference>
<dbReference type="PANTHER" id="PTHR43434:SF1">
    <property type="entry name" value="PHOSPHOGLYCOLATE PHOSPHATASE"/>
    <property type="match status" value="1"/>
</dbReference>
<dbReference type="Gene3D" id="1.10.150.240">
    <property type="entry name" value="Putative phosphatase, domain 2"/>
    <property type="match status" value="1"/>
</dbReference>
<dbReference type="EMBL" id="JBHSEC010000022">
    <property type="protein sequence ID" value="MFC4411812.1"/>
    <property type="molecule type" value="Genomic_DNA"/>
</dbReference>
<dbReference type="InterPro" id="IPR050155">
    <property type="entry name" value="HAD-like_hydrolase_sf"/>
</dbReference>
<name>A0ABV8X7E0_9LACT</name>
<gene>
    <name evidence="1" type="ORF">ACFOZY_15585</name>
</gene>
<sequence length="215" mass="24694">MKAYIFDMDGTLFRTNTILEKALEETFQHLREKDSWSGETPIEQYREIMGVPLPVVWKTLLPMHSETMHEEVDLYFLYRLIALIKSGQGALYTGVEELFEELRQSGSLFIASNGKKEYLKAIVDYYQLDRWVTETFSIEQIQSLNKSDLVRTIIEKYTVTSGAMVGDRLSDIKAGKENGLFSVGCHFDFAHEDELAQADLVIRDFKELTSTLKAN</sequence>
<dbReference type="Pfam" id="PF00702">
    <property type="entry name" value="Hydrolase"/>
    <property type="match status" value="1"/>
</dbReference>
<keyword evidence="2" id="KW-1185">Reference proteome</keyword>
<comment type="caution">
    <text evidence="1">The sequence shown here is derived from an EMBL/GenBank/DDBJ whole genome shotgun (WGS) entry which is preliminary data.</text>
</comment>
<dbReference type="Gene3D" id="3.40.50.1000">
    <property type="entry name" value="HAD superfamily/HAD-like"/>
    <property type="match status" value="1"/>
</dbReference>
<organism evidence="1 2">
    <name type="scientific">Chungangia koreensis</name>
    <dbReference type="NCBI Taxonomy" id="752657"/>
    <lineage>
        <taxon>Bacteria</taxon>
        <taxon>Bacillati</taxon>
        <taxon>Bacillota</taxon>
        <taxon>Bacilli</taxon>
        <taxon>Lactobacillales</taxon>
        <taxon>Chungangia</taxon>
    </lineage>
</organism>
<dbReference type="SFLD" id="SFLDS00003">
    <property type="entry name" value="Haloacid_Dehalogenase"/>
    <property type="match status" value="1"/>
</dbReference>
<dbReference type="SUPFAM" id="SSF56784">
    <property type="entry name" value="HAD-like"/>
    <property type="match status" value="1"/>
</dbReference>
<reference evidence="2" key="1">
    <citation type="journal article" date="2019" name="Int. J. Syst. Evol. Microbiol.">
        <title>The Global Catalogue of Microorganisms (GCM) 10K type strain sequencing project: providing services to taxonomists for standard genome sequencing and annotation.</title>
        <authorList>
            <consortium name="The Broad Institute Genomics Platform"/>
            <consortium name="The Broad Institute Genome Sequencing Center for Infectious Disease"/>
            <person name="Wu L."/>
            <person name="Ma J."/>
        </authorList>
    </citation>
    <scope>NUCLEOTIDE SEQUENCE [LARGE SCALE GENOMIC DNA]</scope>
    <source>
        <strain evidence="2">CCUG 59778</strain>
    </source>
</reference>
<evidence type="ECO:0000313" key="1">
    <source>
        <dbReference type="EMBL" id="MFC4411812.1"/>
    </source>
</evidence>
<keyword evidence="1" id="KW-0378">Hydrolase</keyword>
<dbReference type="SFLD" id="SFLDG01129">
    <property type="entry name" value="C1.5:_HAD__Beta-PGM__Phosphata"/>
    <property type="match status" value="1"/>
</dbReference>
<evidence type="ECO:0000313" key="2">
    <source>
        <dbReference type="Proteomes" id="UP001595817"/>
    </source>
</evidence>
<accession>A0ABV8X7E0</accession>
<dbReference type="GO" id="GO:0016787">
    <property type="term" value="F:hydrolase activity"/>
    <property type="evidence" value="ECO:0007669"/>
    <property type="project" value="UniProtKB-KW"/>
</dbReference>
<dbReference type="RefSeq" id="WP_378157177.1">
    <property type="nucleotide sequence ID" value="NZ_JBHSEC010000022.1"/>
</dbReference>
<dbReference type="InterPro" id="IPR023198">
    <property type="entry name" value="PGP-like_dom2"/>
</dbReference>
<proteinExistence type="predicted"/>
<dbReference type="PANTHER" id="PTHR43434">
    <property type="entry name" value="PHOSPHOGLYCOLATE PHOSPHATASE"/>
    <property type="match status" value="1"/>
</dbReference>
<dbReference type="Proteomes" id="UP001595817">
    <property type="component" value="Unassembled WGS sequence"/>
</dbReference>
<protein>
    <submittedName>
        <fullName evidence="1">HAD family hydrolase</fullName>
    </submittedName>
</protein>
<dbReference type="InterPro" id="IPR023214">
    <property type="entry name" value="HAD_sf"/>
</dbReference>